<dbReference type="SUPFAM" id="SSF47384">
    <property type="entry name" value="Homodimeric domain of signal transducing histidine kinase"/>
    <property type="match status" value="1"/>
</dbReference>
<sequence>MGHELRNPLAAIMTCSEVLHSLDLQAPMPGAACRPSRRSRRRSSVCSTICPMSPGSLGASSPRLAGIDRHLVKPVAVPEIEAAIAGP</sequence>
<dbReference type="EMBL" id="NRSJ01000017">
    <property type="protein sequence ID" value="MBK1704968.1"/>
    <property type="molecule type" value="Genomic_DNA"/>
</dbReference>
<protein>
    <recommendedName>
        <fullName evidence="2">histidine kinase</fullName>
        <ecNumber evidence="2">2.7.13.3</ecNumber>
    </recommendedName>
</protein>
<dbReference type="InterPro" id="IPR036097">
    <property type="entry name" value="HisK_dim/P_sf"/>
</dbReference>
<comment type="catalytic activity">
    <reaction evidence="1">
        <text>ATP + protein L-histidine = ADP + protein N-phospho-L-histidine.</text>
        <dbReference type="EC" id="2.7.13.3"/>
    </reaction>
</comment>
<keyword evidence="4" id="KW-1185">Reference proteome</keyword>
<comment type="caution">
    <text evidence="3">The sequence shown here is derived from an EMBL/GenBank/DDBJ whole genome shotgun (WGS) entry which is preliminary data.</text>
</comment>
<accession>A0AAJ0U4H8</accession>
<evidence type="ECO:0000256" key="2">
    <source>
        <dbReference type="ARBA" id="ARBA00012438"/>
    </source>
</evidence>
<proteinExistence type="predicted"/>
<dbReference type="AlphaFoldDB" id="A0AAJ0U4H8"/>
<dbReference type="InterPro" id="IPR003661">
    <property type="entry name" value="HisK_dim/P_dom"/>
</dbReference>
<reference evidence="3" key="2">
    <citation type="journal article" date="2020" name="Microorganisms">
        <title>Osmotic Adaptation and Compatible Solute Biosynthesis of Phototrophic Bacteria as Revealed from Genome Analyses.</title>
        <authorList>
            <person name="Imhoff J.F."/>
            <person name="Rahn T."/>
            <person name="Kunzel S."/>
            <person name="Keller A."/>
            <person name="Neulinger S.C."/>
        </authorList>
    </citation>
    <scope>NUCLEOTIDE SEQUENCE</scope>
    <source>
        <strain evidence="3">DSM 11080</strain>
    </source>
</reference>
<dbReference type="Proteomes" id="UP001296776">
    <property type="component" value="Unassembled WGS sequence"/>
</dbReference>
<dbReference type="EC" id="2.7.13.3" evidence="2"/>
<gene>
    <name evidence="3" type="ORF">CKO40_10560</name>
</gene>
<name>A0AAJ0U4H8_9GAMM</name>
<organism evidence="3 4">
    <name type="scientific">Halochromatium glycolicum</name>
    <dbReference type="NCBI Taxonomy" id="85075"/>
    <lineage>
        <taxon>Bacteria</taxon>
        <taxon>Pseudomonadati</taxon>
        <taxon>Pseudomonadota</taxon>
        <taxon>Gammaproteobacteria</taxon>
        <taxon>Chromatiales</taxon>
        <taxon>Chromatiaceae</taxon>
        <taxon>Halochromatium</taxon>
    </lineage>
</organism>
<evidence type="ECO:0000313" key="4">
    <source>
        <dbReference type="Proteomes" id="UP001296776"/>
    </source>
</evidence>
<dbReference type="GO" id="GO:0000155">
    <property type="term" value="F:phosphorelay sensor kinase activity"/>
    <property type="evidence" value="ECO:0007669"/>
    <property type="project" value="InterPro"/>
</dbReference>
<dbReference type="CDD" id="cd00082">
    <property type="entry name" value="HisKA"/>
    <property type="match status" value="1"/>
</dbReference>
<reference evidence="3" key="1">
    <citation type="submission" date="2017-08" db="EMBL/GenBank/DDBJ databases">
        <authorList>
            <person name="Imhoff J.F."/>
            <person name="Rahn T."/>
            <person name="Kuenzel S."/>
            <person name="Neulinger S.C."/>
        </authorList>
    </citation>
    <scope>NUCLEOTIDE SEQUENCE</scope>
    <source>
        <strain evidence="3">DSM 11080</strain>
    </source>
</reference>
<evidence type="ECO:0000256" key="1">
    <source>
        <dbReference type="ARBA" id="ARBA00000085"/>
    </source>
</evidence>
<evidence type="ECO:0000313" key="3">
    <source>
        <dbReference type="EMBL" id="MBK1704968.1"/>
    </source>
</evidence>